<comment type="caution">
    <text evidence="1">The sequence shown here is derived from an EMBL/GenBank/DDBJ whole genome shotgun (WGS) entry which is preliminary data.</text>
</comment>
<dbReference type="Proteomes" id="UP001054252">
    <property type="component" value="Unassembled WGS sequence"/>
</dbReference>
<evidence type="ECO:0000313" key="2">
    <source>
        <dbReference type="Proteomes" id="UP001054252"/>
    </source>
</evidence>
<dbReference type="AlphaFoldDB" id="A0AAV5ISB5"/>
<organism evidence="1 2">
    <name type="scientific">Rubroshorea leprosula</name>
    <dbReference type="NCBI Taxonomy" id="152421"/>
    <lineage>
        <taxon>Eukaryota</taxon>
        <taxon>Viridiplantae</taxon>
        <taxon>Streptophyta</taxon>
        <taxon>Embryophyta</taxon>
        <taxon>Tracheophyta</taxon>
        <taxon>Spermatophyta</taxon>
        <taxon>Magnoliopsida</taxon>
        <taxon>eudicotyledons</taxon>
        <taxon>Gunneridae</taxon>
        <taxon>Pentapetalae</taxon>
        <taxon>rosids</taxon>
        <taxon>malvids</taxon>
        <taxon>Malvales</taxon>
        <taxon>Dipterocarpaceae</taxon>
        <taxon>Rubroshorea</taxon>
    </lineage>
</organism>
<proteinExistence type="predicted"/>
<keyword evidence="2" id="KW-1185">Reference proteome</keyword>
<dbReference type="EMBL" id="BPVZ01000019">
    <property type="protein sequence ID" value="GKV02729.1"/>
    <property type="molecule type" value="Genomic_DNA"/>
</dbReference>
<sequence length="50" mass="5690">MLLLEWVQISLIFGFPEFPRALPAGSSPNCSFGFARKLWFLSVLLLEYLA</sequence>
<gene>
    <name evidence="1" type="ORF">SLEP1_g15126</name>
</gene>
<accession>A0AAV5ISB5</accession>
<evidence type="ECO:0000313" key="1">
    <source>
        <dbReference type="EMBL" id="GKV02729.1"/>
    </source>
</evidence>
<name>A0AAV5ISB5_9ROSI</name>
<protein>
    <submittedName>
        <fullName evidence="1">Uncharacterized protein</fullName>
    </submittedName>
</protein>
<reference evidence="1 2" key="1">
    <citation type="journal article" date="2021" name="Commun. Biol.">
        <title>The genome of Shorea leprosula (Dipterocarpaceae) highlights the ecological relevance of drought in aseasonal tropical rainforests.</title>
        <authorList>
            <person name="Ng K.K.S."/>
            <person name="Kobayashi M.J."/>
            <person name="Fawcett J.A."/>
            <person name="Hatakeyama M."/>
            <person name="Paape T."/>
            <person name="Ng C.H."/>
            <person name="Ang C.C."/>
            <person name="Tnah L.H."/>
            <person name="Lee C.T."/>
            <person name="Nishiyama T."/>
            <person name="Sese J."/>
            <person name="O'Brien M.J."/>
            <person name="Copetti D."/>
            <person name="Mohd Noor M.I."/>
            <person name="Ong R.C."/>
            <person name="Putra M."/>
            <person name="Sireger I.Z."/>
            <person name="Indrioko S."/>
            <person name="Kosugi Y."/>
            <person name="Izuno A."/>
            <person name="Isagi Y."/>
            <person name="Lee S.L."/>
            <person name="Shimizu K.K."/>
        </authorList>
    </citation>
    <scope>NUCLEOTIDE SEQUENCE [LARGE SCALE GENOMIC DNA]</scope>
    <source>
        <strain evidence="1">214</strain>
    </source>
</reference>